<dbReference type="GO" id="GO:0000977">
    <property type="term" value="F:RNA polymerase II transcription regulatory region sequence-specific DNA binding"/>
    <property type="evidence" value="ECO:0007669"/>
    <property type="project" value="TreeGrafter"/>
</dbReference>
<dbReference type="SMART" id="SM01372">
    <property type="entry name" value="E2F_TDP"/>
    <property type="match status" value="1"/>
</dbReference>
<dbReference type="InterPro" id="IPR037241">
    <property type="entry name" value="E2F-DP_heterodim"/>
</dbReference>
<comment type="caution">
    <text evidence="8">The sequence shown here is derived from an EMBL/GenBank/DDBJ whole genome shotgun (WGS) entry which is preliminary data.</text>
</comment>
<dbReference type="GO" id="GO:0005667">
    <property type="term" value="C:transcription regulator complex"/>
    <property type="evidence" value="ECO:0007669"/>
    <property type="project" value="InterPro"/>
</dbReference>
<dbReference type="InterPro" id="IPR038168">
    <property type="entry name" value="TF_DP_C_sf"/>
</dbReference>
<dbReference type="FunFam" id="1.10.10.10:FF:000360">
    <property type="entry name" value="Transcription factor Dp-1, a"/>
    <property type="match status" value="1"/>
</dbReference>
<dbReference type="Gene3D" id="1.20.140.80">
    <property type="entry name" value="Transcription factor DP"/>
    <property type="match status" value="1"/>
</dbReference>
<accession>A0A8H7ESB1</accession>
<evidence type="ECO:0000259" key="7">
    <source>
        <dbReference type="SMART" id="SM01372"/>
    </source>
</evidence>
<organism evidence="8 9">
    <name type="scientific">Apophysomyces ossiformis</name>
    <dbReference type="NCBI Taxonomy" id="679940"/>
    <lineage>
        <taxon>Eukaryota</taxon>
        <taxon>Fungi</taxon>
        <taxon>Fungi incertae sedis</taxon>
        <taxon>Mucoromycota</taxon>
        <taxon>Mucoromycotina</taxon>
        <taxon>Mucoromycetes</taxon>
        <taxon>Mucorales</taxon>
        <taxon>Mucorineae</taxon>
        <taxon>Mucoraceae</taxon>
        <taxon>Apophysomyces</taxon>
    </lineage>
</organism>
<comment type="similarity">
    <text evidence="1 5">Belongs to the E2F/DP family.</text>
</comment>
<dbReference type="Proteomes" id="UP000605846">
    <property type="component" value="Unassembled WGS sequence"/>
</dbReference>
<sequence>MASILLPSPSALELAPIDNIPLELKPLLFQTKSTEYLPSIQSVIHPSVYPTPSPEPERKGSIASLLNSGYELRQLDEEYRCGYQSYFSNVSTTTTPTTATTTTSSPSSTSFSSPPTSPLLLKRGRPPRSSIKKRRPCQIVDPPRTKGLRHFSKQVCDKVAERGVTTYNEVADQLAKEGAKNVDQKNIRRRVYDALNVLMAMNIISKEKKRIQWLGVPKYLTQDQPSADLQRQIQEEEYRRAALTASIEKSRQMMREQLAEHLQMCKLIWRNQRAPDNETEKIALPFFVIACPTNKPIYYKQEGRDAVVSFEANDESTILYNHTDVLRQLPFDRISEQHIASWVPDPAWLSYL</sequence>
<dbReference type="Gene3D" id="1.10.10.10">
    <property type="entry name" value="Winged helix-like DNA-binding domain superfamily/Winged helix DNA-binding domain"/>
    <property type="match status" value="1"/>
</dbReference>
<proteinExistence type="inferred from homology"/>
<keyword evidence="3 5" id="KW-0238">DNA-binding</keyword>
<dbReference type="PANTHER" id="PTHR12548">
    <property type="entry name" value="TRANSCRIPTION FACTOR DP"/>
    <property type="match status" value="1"/>
</dbReference>
<dbReference type="InterPro" id="IPR015648">
    <property type="entry name" value="Transcrpt_fac_DP"/>
</dbReference>
<evidence type="ECO:0000256" key="5">
    <source>
        <dbReference type="RuleBase" id="RU003796"/>
    </source>
</evidence>
<evidence type="ECO:0000256" key="1">
    <source>
        <dbReference type="ARBA" id="ARBA00010940"/>
    </source>
</evidence>
<keyword evidence="4 5" id="KW-0804">Transcription</keyword>
<dbReference type="SUPFAM" id="SSF46785">
    <property type="entry name" value="Winged helix' DNA-binding domain"/>
    <property type="match status" value="1"/>
</dbReference>
<gene>
    <name evidence="8" type="ORF">EC973_001017</name>
</gene>
<dbReference type="InterPro" id="IPR036388">
    <property type="entry name" value="WH-like_DNA-bd_sf"/>
</dbReference>
<dbReference type="InterPro" id="IPR003316">
    <property type="entry name" value="E2F_WHTH_DNA-bd_dom"/>
</dbReference>
<evidence type="ECO:0000256" key="3">
    <source>
        <dbReference type="ARBA" id="ARBA00023125"/>
    </source>
</evidence>
<evidence type="ECO:0000256" key="2">
    <source>
        <dbReference type="ARBA" id="ARBA00023015"/>
    </source>
</evidence>
<keyword evidence="9" id="KW-1185">Reference proteome</keyword>
<feature type="domain" description="E2F/DP family winged-helix DNA-binding" evidence="7">
    <location>
        <begin position="143"/>
        <end position="215"/>
    </location>
</feature>
<name>A0A8H7ESB1_9FUNG</name>
<dbReference type="OrthoDB" id="552115at2759"/>
<keyword evidence="2 5" id="KW-0805">Transcription regulation</keyword>
<comment type="subcellular location">
    <subcellularLocation>
        <location evidence="5">Nucleus</location>
    </subcellularLocation>
</comment>
<dbReference type="GO" id="GO:0000981">
    <property type="term" value="F:DNA-binding transcription factor activity, RNA polymerase II-specific"/>
    <property type="evidence" value="ECO:0007669"/>
    <property type="project" value="TreeGrafter"/>
</dbReference>
<dbReference type="EMBL" id="JABAYA010000012">
    <property type="protein sequence ID" value="KAF7730971.1"/>
    <property type="molecule type" value="Genomic_DNA"/>
</dbReference>
<dbReference type="InterPro" id="IPR036390">
    <property type="entry name" value="WH_DNA-bd_sf"/>
</dbReference>
<dbReference type="GO" id="GO:0005634">
    <property type="term" value="C:nucleus"/>
    <property type="evidence" value="ECO:0007669"/>
    <property type="project" value="UniProtKB-SubCell"/>
</dbReference>
<dbReference type="GO" id="GO:0051726">
    <property type="term" value="P:regulation of cell cycle"/>
    <property type="evidence" value="ECO:0007669"/>
    <property type="project" value="InterPro"/>
</dbReference>
<feature type="compositionally biased region" description="Low complexity" evidence="6">
    <location>
        <begin position="91"/>
        <end position="114"/>
    </location>
</feature>
<feature type="region of interest" description="Disordered" evidence="6">
    <location>
        <begin position="90"/>
        <end position="144"/>
    </location>
</feature>
<dbReference type="Pfam" id="PF02319">
    <property type="entry name" value="WHD_E2F_TDP"/>
    <property type="match status" value="1"/>
</dbReference>
<keyword evidence="5" id="KW-0539">Nucleus</keyword>
<evidence type="ECO:0000313" key="9">
    <source>
        <dbReference type="Proteomes" id="UP000605846"/>
    </source>
</evidence>
<evidence type="ECO:0000256" key="6">
    <source>
        <dbReference type="SAM" id="MobiDB-lite"/>
    </source>
</evidence>
<dbReference type="SUPFAM" id="SSF144074">
    <property type="entry name" value="E2F-DP heterodimerization region"/>
    <property type="match status" value="1"/>
</dbReference>
<evidence type="ECO:0000313" key="8">
    <source>
        <dbReference type="EMBL" id="KAF7730971.1"/>
    </source>
</evidence>
<dbReference type="AlphaFoldDB" id="A0A8H7ESB1"/>
<protein>
    <recommendedName>
        <fullName evidence="7">E2F/DP family winged-helix DNA-binding domain-containing protein</fullName>
    </recommendedName>
</protein>
<reference evidence="8" key="1">
    <citation type="submission" date="2020-01" db="EMBL/GenBank/DDBJ databases">
        <title>Genome Sequencing of Three Apophysomyces-Like Fungal Strains Confirms a Novel Fungal Genus in the Mucoromycota with divergent Burkholderia-like Endosymbiotic Bacteria.</title>
        <authorList>
            <person name="Stajich J.E."/>
            <person name="Macias A.M."/>
            <person name="Carter-House D."/>
            <person name="Lovett B."/>
            <person name="Kasson L.R."/>
            <person name="Berry K."/>
            <person name="Grigoriev I."/>
            <person name="Chang Y."/>
            <person name="Spatafora J."/>
            <person name="Kasson M.T."/>
        </authorList>
    </citation>
    <scope>NUCLEOTIDE SEQUENCE</scope>
    <source>
        <strain evidence="8">NRRL A-21654</strain>
    </source>
</reference>
<evidence type="ECO:0000256" key="4">
    <source>
        <dbReference type="ARBA" id="ARBA00023163"/>
    </source>
</evidence>
<dbReference type="PANTHER" id="PTHR12548:SF9">
    <property type="entry name" value="TRANSCRIPTION FACTOR DP"/>
    <property type="match status" value="1"/>
</dbReference>
<feature type="compositionally biased region" description="Basic residues" evidence="6">
    <location>
        <begin position="122"/>
        <end position="136"/>
    </location>
</feature>